<feature type="non-terminal residue" evidence="1">
    <location>
        <position position="1"/>
    </location>
</feature>
<comment type="caution">
    <text evidence="1">The sequence shown here is derived from an EMBL/GenBank/DDBJ whole genome shotgun (WGS) entry which is preliminary data.</text>
</comment>
<protein>
    <submittedName>
        <fullName evidence="1">Uncharacterized protein</fullName>
    </submittedName>
</protein>
<dbReference type="Proteomes" id="UP000235965">
    <property type="component" value="Unassembled WGS sequence"/>
</dbReference>
<evidence type="ECO:0000313" key="2">
    <source>
        <dbReference type="Proteomes" id="UP000235965"/>
    </source>
</evidence>
<dbReference type="AlphaFoldDB" id="A0A2J7Q4V8"/>
<keyword evidence="2" id="KW-1185">Reference proteome</keyword>
<name>A0A2J7Q4V8_9NEOP</name>
<gene>
    <name evidence="1" type="ORF">B7P43_G03798</name>
</gene>
<dbReference type="EMBL" id="NEVH01018374">
    <property type="protein sequence ID" value="PNF23611.1"/>
    <property type="molecule type" value="Genomic_DNA"/>
</dbReference>
<dbReference type="PANTHER" id="PTHR19446">
    <property type="entry name" value="REVERSE TRANSCRIPTASES"/>
    <property type="match status" value="1"/>
</dbReference>
<dbReference type="InParanoid" id="A0A2J7Q4V8"/>
<proteinExistence type="predicted"/>
<sequence>LRWLQDPNQINGDNLNSARREAGSRFTDKMRVSISTDEILAELFHKGSESLRPVIYKLVIYVYDKRKLPDQWKESIIVPVHKKGDKTDCSNYRGISLLSTSYKFAGDNQCSFRSMRSSRDFKDAYDSVRR</sequence>
<evidence type="ECO:0000313" key="1">
    <source>
        <dbReference type="EMBL" id="PNF23611.1"/>
    </source>
</evidence>
<accession>A0A2J7Q4V8</accession>
<reference evidence="1 2" key="1">
    <citation type="submission" date="2017-12" db="EMBL/GenBank/DDBJ databases">
        <title>Hemimetabolous genomes reveal molecular basis of termite eusociality.</title>
        <authorList>
            <person name="Harrison M.C."/>
            <person name="Jongepier E."/>
            <person name="Robertson H.M."/>
            <person name="Arning N."/>
            <person name="Bitard-Feildel T."/>
            <person name="Chao H."/>
            <person name="Childers C.P."/>
            <person name="Dinh H."/>
            <person name="Doddapaneni H."/>
            <person name="Dugan S."/>
            <person name="Gowin J."/>
            <person name="Greiner C."/>
            <person name="Han Y."/>
            <person name="Hu H."/>
            <person name="Hughes D.S.T."/>
            <person name="Huylmans A.-K."/>
            <person name="Kemena C."/>
            <person name="Kremer L.P.M."/>
            <person name="Lee S.L."/>
            <person name="Lopez-Ezquerra A."/>
            <person name="Mallet L."/>
            <person name="Monroy-Kuhn J.M."/>
            <person name="Moser A."/>
            <person name="Murali S.C."/>
            <person name="Muzny D.M."/>
            <person name="Otani S."/>
            <person name="Piulachs M.-D."/>
            <person name="Poelchau M."/>
            <person name="Qu J."/>
            <person name="Schaub F."/>
            <person name="Wada-Katsumata A."/>
            <person name="Worley K.C."/>
            <person name="Xie Q."/>
            <person name="Ylla G."/>
            <person name="Poulsen M."/>
            <person name="Gibbs R.A."/>
            <person name="Schal C."/>
            <person name="Richards S."/>
            <person name="Belles X."/>
            <person name="Korb J."/>
            <person name="Bornberg-Bauer E."/>
        </authorList>
    </citation>
    <scope>NUCLEOTIDE SEQUENCE [LARGE SCALE GENOMIC DNA]</scope>
    <source>
        <tissue evidence="1">Whole body</tissue>
    </source>
</reference>
<organism evidence="1 2">
    <name type="scientific">Cryptotermes secundus</name>
    <dbReference type="NCBI Taxonomy" id="105785"/>
    <lineage>
        <taxon>Eukaryota</taxon>
        <taxon>Metazoa</taxon>
        <taxon>Ecdysozoa</taxon>
        <taxon>Arthropoda</taxon>
        <taxon>Hexapoda</taxon>
        <taxon>Insecta</taxon>
        <taxon>Pterygota</taxon>
        <taxon>Neoptera</taxon>
        <taxon>Polyneoptera</taxon>
        <taxon>Dictyoptera</taxon>
        <taxon>Blattodea</taxon>
        <taxon>Blattoidea</taxon>
        <taxon>Termitoidae</taxon>
        <taxon>Kalotermitidae</taxon>
        <taxon>Cryptotermitinae</taxon>
        <taxon>Cryptotermes</taxon>
    </lineage>
</organism>